<reference evidence="3" key="1">
    <citation type="submission" date="2017-04" db="EMBL/GenBank/DDBJ databases">
        <authorList>
            <person name="Varghese N."/>
            <person name="Submissions S."/>
        </authorList>
    </citation>
    <scope>NUCLEOTIDE SEQUENCE [LARGE SCALE GENOMIC DNA]</scope>
    <source>
        <strain evidence="3">VDS</strain>
    </source>
</reference>
<keyword evidence="1" id="KW-0812">Transmembrane</keyword>
<keyword evidence="1" id="KW-0472">Membrane</keyword>
<organism evidence="2 3">
    <name type="scientific">Corynebacterium pollutisoli</name>
    <dbReference type="NCBI Taxonomy" id="1610489"/>
    <lineage>
        <taxon>Bacteria</taxon>
        <taxon>Bacillati</taxon>
        <taxon>Actinomycetota</taxon>
        <taxon>Actinomycetes</taxon>
        <taxon>Mycobacteriales</taxon>
        <taxon>Corynebacteriaceae</taxon>
        <taxon>Corynebacterium</taxon>
    </lineage>
</organism>
<dbReference type="InterPro" id="IPR021299">
    <property type="entry name" value="DUF2871"/>
</dbReference>
<protein>
    <recommendedName>
        <fullName evidence="4">DUF2871 domain-containing protein</fullName>
    </recommendedName>
</protein>
<feature type="transmembrane region" description="Helical" evidence="1">
    <location>
        <begin position="39"/>
        <end position="58"/>
    </location>
</feature>
<feature type="transmembrane region" description="Helical" evidence="1">
    <location>
        <begin position="106"/>
        <end position="127"/>
    </location>
</feature>
<evidence type="ECO:0000256" key="1">
    <source>
        <dbReference type="SAM" id="Phobius"/>
    </source>
</evidence>
<keyword evidence="3" id="KW-1185">Reference proteome</keyword>
<evidence type="ECO:0008006" key="4">
    <source>
        <dbReference type="Google" id="ProtNLM"/>
    </source>
</evidence>
<name>A0A1X7K349_9CORY</name>
<dbReference type="RefSeq" id="WP_085550329.1">
    <property type="nucleotide sequence ID" value="NZ_FXAR01000008.1"/>
</dbReference>
<gene>
    <name evidence="2" type="ORF">SAMN06295981_2199</name>
</gene>
<proteinExistence type="predicted"/>
<dbReference type="Pfam" id="PF11070">
    <property type="entry name" value="DUF2871"/>
    <property type="match status" value="1"/>
</dbReference>
<dbReference type="AlphaFoldDB" id="A0A1X7K349"/>
<keyword evidence="1" id="KW-1133">Transmembrane helix</keyword>
<accession>A0A1X7K349</accession>
<evidence type="ECO:0000313" key="3">
    <source>
        <dbReference type="Proteomes" id="UP000193309"/>
    </source>
</evidence>
<dbReference type="STRING" id="1610489.SAMN06295981_2199"/>
<evidence type="ECO:0000313" key="2">
    <source>
        <dbReference type="EMBL" id="SMG35355.1"/>
    </source>
</evidence>
<dbReference type="EMBL" id="FXAR01000008">
    <property type="protein sequence ID" value="SMG35355.1"/>
    <property type="molecule type" value="Genomic_DNA"/>
</dbReference>
<dbReference type="Proteomes" id="UP000193309">
    <property type="component" value="Unassembled WGS sequence"/>
</dbReference>
<feature type="transmembrane region" description="Helical" evidence="1">
    <location>
        <begin position="70"/>
        <end position="94"/>
    </location>
</feature>
<sequence>MKTLYNLALTWLILGLVAGVFYREWTKFAGFTGDTQLSTMHTHMLTLGVIVHLVLLALDRGFALTGHKLFTGAIWVYNGGLALTVTLMTVRGLLQVDGGEPPLPDAAISGMAGLGHIIMALGLALLFKVLSDRINRVSVAERQNPGSPSAAMSSSR</sequence>
<dbReference type="OrthoDB" id="1644899at2"/>